<evidence type="ECO:0000256" key="1">
    <source>
        <dbReference type="SAM" id="MobiDB-lite"/>
    </source>
</evidence>
<proteinExistence type="predicted"/>
<comment type="caution">
    <text evidence="2">The sequence shown here is derived from an EMBL/GenBank/DDBJ whole genome shotgun (WGS) entry which is preliminary data.</text>
</comment>
<feature type="region of interest" description="Disordered" evidence="1">
    <location>
        <begin position="552"/>
        <end position="595"/>
    </location>
</feature>
<feature type="region of interest" description="Disordered" evidence="1">
    <location>
        <begin position="430"/>
        <end position="461"/>
    </location>
</feature>
<protein>
    <submittedName>
        <fullName evidence="2">Uncharacterized protein</fullName>
    </submittedName>
</protein>
<reference evidence="2 3" key="1">
    <citation type="submission" date="2013-02" db="EMBL/GenBank/DDBJ databases">
        <title>Draft Genome Sequence of Streptomyces aurantiacus, Which Produces Setomimycin.</title>
        <authorList>
            <person name="Gruening B.A."/>
            <person name="Praeg A."/>
            <person name="Erxleben A."/>
            <person name="Guenther S."/>
            <person name="Mueller M."/>
        </authorList>
    </citation>
    <scope>NUCLEOTIDE SEQUENCE [LARGE SCALE GENOMIC DNA]</scope>
    <source>
        <strain evidence="2 3">JA 4570</strain>
    </source>
</reference>
<feature type="region of interest" description="Disordered" evidence="1">
    <location>
        <begin position="673"/>
        <end position="703"/>
    </location>
</feature>
<feature type="region of interest" description="Disordered" evidence="1">
    <location>
        <begin position="218"/>
        <end position="268"/>
    </location>
</feature>
<feature type="compositionally biased region" description="Basic and acidic residues" evidence="1">
    <location>
        <begin position="132"/>
        <end position="160"/>
    </location>
</feature>
<organism evidence="2 3">
    <name type="scientific">Streptomyces aurantiacus JA 4570</name>
    <dbReference type="NCBI Taxonomy" id="1286094"/>
    <lineage>
        <taxon>Bacteria</taxon>
        <taxon>Bacillati</taxon>
        <taxon>Actinomycetota</taxon>
        <taxon>Actinomycetes</taxon>
        <taxon>Kitasatosporales</taxon>
        <taxon>Streptomycetaceae</taxon>
        <taxon>Streptomyces</taxon>
        <taxon>Streptomyces aurantiacus group</taxon>
    </lineage>
</organism>
<dbReference type="Proteomes" id="UP000014629">
    <property type="component" value="Unassembled WGS sequence"/>
</dbReference>
<feature type="compositionally biased region" description="Gly residues" evidence="1">
    <location>
        <begin position="619"/>
        <end position="629"/>
    </location>
</feature>
<feature type="compositionally biased region" description="Basic and acidic residues" evidence="1">
    <location>
        <begin position="173"/>
        <end position="191"/>
    </location>
</feature>
<dbReference type="EMBL" id="AOPZ01000355">
    <property type="protein sequence ID" value="EPH40975.1"/>
    <property type="molecule type" value="Genomic_DNA"/>
</dbReference>
<feature type="region of interest" description="Disordered" evidence="1">
    <location>
        <begin position="613"/>
        <end position="642"/>
    </location>
</feature>
<evidence type="ECO:0000313" key="2">
    <source>
        <dbReference type="EMBL" id="EPH40975.1"/>
    </source>
</evidence>
<name>S3ZRE7_9ACTN</name>
<feature type="compositionally biased region" description="Basic and acidic residues" evidence="1">
    <location>
        <begin position="694"/>
        <end position="703"/>
    </location>
</feature>
<dbReference type="AlphaFoldDB" id="S3ZRE7"/>
<evidence type="ECO:0000313" key="3">
    <source>
        <dbReference type="Proteomes" id="UP000014629"/>
    </source>
</evidence>
<gene>
    <name evidence="2" type="ORF">STRAU_5971</name>
</gene>
<keyword evidence="3" id="KW-1185">Reference proteome</keyword>
<feature type="compositionally biased region" description="Basic and acidic residues" evidence="1">
    <location>
        <begin position="438"/>
        <end position="450"/>
    </location>
</feature>
<sequence>MVIHLARERDAMTFAQSLLQDRAVDRGVQIGEVLVVVAVCRGGHRVGAHAGHVGQQLVVVVGEFATRRQRGVEPLQVDRADGGVQFAHPPVAAGPVVQRGAVRALAVVAPAPHLLGVLGVRARHQAALAAHGDLRGEEGERAEPPESAREPAAERRAERVRGVLHDRDAAPLAQREDVVQRGRDDAADVHGQHGRRVRMPVQGGAQRVRVQAEAVQLDVDEPDPGARAHRGRRRREERVDRHEHGAPGHADDAQGDLQGGRAGRDGHALAARPGARELLEAGQFGALGEMAGGERGVDPVEHRAAFGHAEVDALGGHVTGGGAGTGQGAGEEVGRVPYVGAVAHGQFVHVEPVLGARGRVAAVHGGGRGAGVGRLQVGIGRAVLEVQRGRGERGVEVAQVGVLQDARQDGALVPGEQPFVQRRVAAEVAGRAHRQRARREQRGVQGDRRAQAVPEQADAGGVDERVRAEDVQRAQGVADECAEQRAAGERERVREQRARLAARAALLVQAADAVLEGQRDEARPGQVLGDVAVGEVRRGVAGELVQAGVPAAEHEDGGARGGAVRRSEQSGLEGAPHRGVEGQAFAPQAARDGRVDGGDREWLVLDAGQARHHRADLAGPGGVRGGVGEGRGEAQRGVGSEQAAHVGGLHAGANAPVGGGGWVRVGALAGAPQARPFSETRGPPPRGSSSNAGRAERSPGRGG</sequence>
<feature type="region of interest" description="Disordered" evidence="1">
    <location>
        <begin position="173"/>
        <end position="195"/>
    </location>
</feature>
<accession>S3ZRE7</accession>
<feature type="region of interest" description="Disordered" evidence="1">
    <location>
        <begin position="131"/>
        <end position="160"/>
    </location>
</feature>
<feature type="compositionally biased region" description="Basic and acidic residues" evidence="1">
    <location>
        <begin position="234"/>
        <end position="252"/>
    </location>
</feature>